<evidence type="ECO:0000313" key="4">
    <source>
        <dbReference type="EMBL" id="KAH6821808.1"/>
    </source>
</evidence>
<evidence type="ECO:0000259" key="3">
    <source>
        <dbReference type="Pfam" id="PF25597"/>
    </source>
</evidence>
<dbReference type="GO" id="GO:0051014">
    <property type="term" value="P:actin filament severing"/>
    <property type="evidence" value="ECO:0007669"/>
    <property type="project" value="TreeGrafter"/>
</dbReference>
<feature type="region of interest" description="Disordered" evidence="1">
    <location>
        <begin position="44"/>
        <end position="104"/>
    </location>
</feature>
<accession>A0AAD4IV98</accession>
<evidence type="ECO:0000313" key="5">
    <source>
        <dbReference type="Proteomes" id="UP001190926"/>
    </source>
</evidence>
<dbReference type="PANTHER" id="PTHR11977:SF138">
    <property type="entry name" value="VILLIN-4"/>
    <property type="match status" value="1"/>
</dbReference>
<keyword evidence="5" id="KW-1185">Reference proteome</keyword>
<dbReference type="EMBL" id="SDAM02001843">
    <property type="protein sequence ID" value="KAH6821808.1"/>
    <property type="molecule type" value="Genomic_DNA"/>
</dbReference>
<dbReference type="SUPFAM" id="SSF55753">
    <property type="entry name" value="Actin depolymerizing proteins"/>
    <property type="match status" value="1"/>
</dbReference>
<name>A0AAD4IV98_PERFH</name>
<dbReference type="InterPro" id="IPR057670">
    <property type="entry name" value="SH3_retrovirus"/>
</dbReference>
<dbReference type="Gene3D" id="3.40.20.10">
    <property type="entry name" value="Severin"/>
    <property type="match status" value="1"/>
</dbReference>
<dbReference type="Pfam" id="PF25597">
    <property type="entry name" value="SH3_retrovirus"/>
    <property type="match status" value="1"/>
</dbReference>
<reference evidence="4 5" key="1">
    <citation type="journal article" date="2021" name="Nat. Commun.">
        <title>Incipient diploidization of the medicinal plant Perilla within 10,000 years.</title>
        <authorList>
            <person name="Zhang Y."/>
            <person name="Shen Q."/>
            <person name="Leng L."/>
            <person name="Zhang D."/>
            <person name="Chen S."/>
            <person name="Shi Y."/>
            <person name="Ning Z."/>
            <person name="Chen S."/>
        </authorList>
    </citation>
    <scope>NUCLEOTIDE SEQUENCE [LARGE SCALE GENOMIC DNA]</scope>
    <source>
        <strain evidence="5">cv. PC099</strain>
    </source>
</reference>
<comment type="caution">
    <text evidence="4">The sequence shown here is derived from an EMBL/GenBank/DDBJ whole genome shotgun (WGS) entry which is preliminary data.</text>
</comment>
<evidence type="ECO:0000259" key="2">
    <source>
        <dbReference type="Pfam" id="PF00626"/>
    </source>
</evidence>
<dbReference type="PANTHER" id="PTHR11977">
    <property type="entry name" value="VILLIN"/>
    <property type="match status" value="1"/>
</dbReference>
<dbReference type="InterPro" id="IPR029006">
    <property type="entry name" value="ADF-H/Gelsolin-like_dom_sf"/>
</dbReference>
<evidence type="ECO:0000256" key="1">
    <source>
        <dbReference type="SAM" id="MobiDB-lite"/>
    </source>
</evidence>
<dbReference type="InterPro" id="IPR007123">
    <property type="entry name" value="Gelsolin-like_dom"/>
</dbReference>
<feature type="compositionally biased region" description="Basic and acidic residues" evidence="1">
    <location>
        <begin position="81"/>
        <end position="96"/>
    </location>
</feature>
<dbReference type="Proteomes" id="UP001190926">
    <property type="component" value="Unassembled WGS sequence"/>
</dbReference>
<proteinExistence type="predicted"/>
<dbReference type="AlphaFoldDB" id="A0AAD4IV98"/>
<feature type="compositionally biased region" description="Acidic residues" evidence="1">
    <location>
        <begin position="71"/>
        <end position="80"/>
    </location>
</feature>
<sequence length="246" mass="28190">MHVPKEQRSKLDSKATSCIFVGYGDEEFGYRLWDPEKKTIVRSRDIPATIPEGGREEIEVENEQTANDQQPDVEQDEPPLEDPKQQLRRSERELRPSSKYPSSSYVLITDEGEPESFKEVQTLKDKSCWIKAMQKKMDWKKHCVTCDHIVEVYLDEVPFARSSLNHDDIFVLDTKSKIFQFNGSNSSIQERAKALEVVQYIKDTYHDGKCEIAAVEDGKLMADAATGKFWSIFGGFAPLPRKVYTS</sequence>
<gene>
    <name evidence="4" type="ORF">C2S53_003262</name>
</gene>
<dbReference type="InterPro" id="IPR007122">
    <property type="entry name" value="Villin/Gelsolin"/>
</dbReference>
<feature type="domain" description="Gelsolin-like" evidence="2">
    <location>
        <begin position="156"/>
        <end position="219"/>
    </location>
</feature>
<organism evidence="4 5">
    <name type="scientific">Perilla frutescens var. hirtella</name>
    <name type="common">Perilla citriodora</name>
    <name type="synonym">Perilla setoyensis</name>
    <dbReference type="NCBI Taxonomy" id="608512"/>
    <lineage>
        <taxon>Eukaryota</taxon>
        <taxon>Viridiplantae</taxon>
        <taxon>Streptophyta</taxon>
        <taxon>Embryophyta</taxon>
        <taxon>Tracheophyta</taxon>
        <taxon>Spermatophyta</taxon>
        <taxon>Magnoliopsida</taxon>
        <taxon>eudicotyledons</taxon>
        <taxon>Gunneridae</taxon>
        <taxon>Pentapetalae</taxon>
        <taxon>asterids</taxon>
        <taxon>lamiids</taxon>
        <taxon>Lamiales</taxon>
        <taxon>Lamiaceae</taxon>
        <taxon>Nepetoideae</taxon>
        <taxon>Elsholtzieae</taxon>
        <taxon>Perilla</taxon>
    </lineage>
</organism>
<feature type="domain" description="Retroviral polymerase SH3-like" evidence="3">
    <location>
        <begin position="2"/>
        <end position="46"/>
    </location>
</feature>
<protein>
    <submittedName>
        <fullName evidence="4">Actin filament bundling protein</fullName>
    </submittedName>
</protein>
<dbReference type="SMART" id="SM00262">
    <property type="entry name" value="GEL"/>
    <property type="match status" value="1"/>
</dbReference>
<dbReference type="GO" id="GO:0051015">
    <property type="term" value="F:actin filament binding"/>
    <property type="evidence" value="ECO:0007669"/>
    <property type="project" value="InterPro"/>
</dbReference>
<dbReference type="Pfam" id="PF00626">
    <property type="entry name" value="Gelsolin"/>
    <property type="match status" value="1"/>
</dbReference>